<accession>S8E0Z2</accession>
<feature type="transmembrane region" description="Helical" evidence="1">
    <location>
        <begin position="84"/>
        <end position="104"/>
    </location>
</feature>
<sequence>KPARLASLDAFRGLSVLLMMVADYAGPIFPAIGHAPWNGVHLADLVMPFFLFIVGVSVAIVYRAEKVPRRDEATWKALLRAMKLFLLGVFLQSGYLHGAASLTYGVDVAEIRFLGILQRIAIGYIAAALCEIWLPCKRWRRGYGFSWQWCVMVLLCGLYSGLLYGLYVPDWEFKELQSNTTSHVYQVKCSVRGDLGPACNSAGMIDRYILGINHLYKRPGYRNLKECKGSSSRGQVPETSPPWCHAPFDPEGILSSISATVTCIIGLQYGHALTETQHHKGRIWNWSVSSFSLMGVGLLLSSLGMPLNKCLYTVSYQMVASSAAGIAFCLLYITASTCYPLSVDVYGWWRWASCGVEWMGKHSLGIFILVSSNVVVILVQGFYLEAPENNIVHWLITRLVH</sequence>
<comment type="caution">
    <text evidence="3">The sequence shown here is derived from an EMBL/GenBank/DDBJ whole genome shotgun (WGS) entry which is preliminary data.</text>
</comment>
<dbReference type="InterPro" id="IPR012429">
    <property type="entry name" value="HGSNAT_cat"/>
</dbReference>
<feature type="transmembrane region" description="Helical" evidence="1">
    <location>
        <begin position="364"/>
        <end position="384"/>
    </location>
</feature>
<evidence type="ECO:0000259" key="2">
    <source>
        <dbReference type="Pfam" id="PF07786"/>
    </source>
</evidence>
<evidence type="ECO:0000313" key="4">
    <source>
        <dbReference type="Proteomes" id="UP000015453"/>
    </source>
</evidence>
<dbReference type="PANTHER" id="PTHR31061">
    <property type="entry name" value="LD22376P"/>
    <property type="match status" value="1"/>
</dbReference>
<dbReference type="PANTHER" id="PTHR31061:SF28">
    <property type="entry name" value="HEPARAN-ALPHA-GLUCOSAMINIDE N-ACETYLTRANSFERASE-LIKE"/>
    <property type="match status" value="1"/>
</dbReference>
<name>S8E0Z2_9LAMI</name>
<feature type="transmembrane region" description="Helical" evidence="1">
    <location>
        <begin position="252"/>
        <end position="271"/>
    </location>
</feature>
<keyword evidence="1" id="KW-1133">Transmembrane helix</keyword>
<feature type="transmembrane region" description="Helical" evidence="1">
    <location>
        <begin position="45"/>
        <end position="64"/>
    </location>
</feature>
<dbReference type="AlphaFoldDB" id="S8E0Z2"/>
<feature type="non-terminal residue" evidence="3">
    <location>
        <position position="1"/>
    </location>
</feature>
<feature type="transmembrane region" description="Helical" evidence="1">
    <location>
        <begin position="12"/>
        <end position="33"/>
    </location>
</feature>
<proteinExistence type="predicted"/>
<dbReference type="OrthoDB" id="2149840at2759"/>
<gene>
    <name evidence="3" type="ORF">M569_08853</name>
</gene>
<protein>
    <recommendedName>
        <fullName evidence="2">Heparan-alpha-glucosaminide N-acetyltransferase catalytic domain-containing protein</fullName>
    </recommendedName>
</protein>
<reference evidence="3 4" key="1">
    <citation type="journal article" date="2013" name="BMC Genomics">
        <title>The miniature genome of a carnivorous plant Genlisea aurea contains a low number of genes and short non-coding sequences.</title>
        <authorList>
            <person name="Leushkin E.V."/>
            <person name="Sutormin R.A."/>
            <person name="Nabieva E.R."/>
            <person name="Penin A.A."/>
            <person name="Kondrashov A.S."/>
            <person name="Logacheva M.D."/>
        </authorList>
    </citation>
    <scope>NUCLEOTIDE SEQUENCE [LARGE SCALE GENOMIC DNA]</scope>
</reference>
<feature type="transmembrane region" description="Helical" evidence="1">
    <location>
        <begin position="116"/>
        <end position="134"/>
    </location>
</feature>
<dbReference type="Pfam" id="PF07786">
    <property type="entry name" value="HGSNAT_cat"/>
    <property type="match status" value="1"/>
</dbReference>
<feature type="transmembrane region" description="Helical" evidence="1">
    <location>
        <begin position="146"/>
        <end position="167"/>
    </location>
</feature>
<dbReference type="Proteomes" id="UP000015453">
    <property type="component" value="Unassembled WGS sequence"/>
</dbReference>
<evidence type="ECO:0000256" key="1">
    <source>
        <dbReference type="SAM" id="Phobius"/>
    </source>
</evidence>
<feature type="transmembrane region" description="Helical" evidence="1">
    <location>
        <begin position="323"/>
        <end position="343"/>
    </location>
</feature>
<feature type="transmembrane region" description="Helical" evidence="1">
    <location>
        <begin position="283"/>
        <end position="303"/>
    </location>
</feature>
<keyword evidence="1" id="KW-0812">Transmembrane</keyword>
<dbReference type="EMBL" id="AUSU01003952">
    <property type="protein sequence ID" value="EPS65922.1"/>
    <property type="molecule type" value="Genomic_DNA"/>
</dbReference>
<feature type="domain" description="Heparan-alpha-glucosaminide N-acetyltransferase catalytic" evidence="2">
    <location>
        <begin position="4"/>
        <end position="129"/>
    </location>
</feature>
<keyword evidence="1" id="KW-0472">Membrane</keyword>
<keyword evidence="4" id="KW-1185">Reference proteome</keyword>
<organism evidence="3 4">
    <name type="scientific">Genlisea aurea</name>
    <dbReference type="NCBI Taxonomy" id="192259"/>
    <lineage>
        <taxon>Eukaryota</taxon>
        <taxon>Viridiplantae</taxon>
        <taxon>Streptophyta</taxon>
        <taxon>Embryophyta</taxon>
        <taxon>Tracheophyta</taxon>
        <taxon>Spermatophyta</taxon>
        <taxon>Magnoliopsida</taxon>
        <taxon>eudicotyledons</taxon>
        <taxon>Gunneridae</taxon>
        <taxon>Pentapetalae</taxon>
        <taxon>asterids</taxon>
        <taxon>lamiids</taxon>
        <taxon>Lamiales</taxon>
        <taxon>Lentibulariaceae</taxon>
        <taxon>Genlisea</taxon>
    </lineage>
</organism>
<evidence type="ECO:0000313" key="3">
    <source>
        <dbReference type="EMBL" id="EPS65922.1"/>
    </source>
</evidence>